<organism evidence="2 3">
    <name type="scientific">Austropuccinia psidii MF-1</name>
    <dbReference type="NCBI Taxonomy" id="1389203"/>
    <lineage>
        <taxon>Eukaryota</taxon>
        <taxon>Fungi</taxon>
        <taxon>Dikarya</taxon>
        <taxon>Basidiomycota</taxon>
        <taxon>Pucciniomycotina</taxon>
        <taxon>Pucciniomycetes</taxon>
        <taxon>Pucciniales</taxon>
        <taxon>Sphaerophragmiaceae</taxon>
        <taxon>Austropuccinia</taxon>
    </lineage>
</organism>
<dbReference type="Proteomes" id="UP000765509">
    <property type="component" value="Unassembled WGS sequence"/>
</dbReference>
<protein>
    <submittedName>
        <fullName evidence="2">Uncharacterized protein</fullName>
    </submittedName>
</protein>
<accession>A0A9Q3GG74</accession>
<keyword evidence="1" id="KW-0812">Transmembrane</keyword>
<name>A0A9Q3GG74_9BASI</name>
<keyword evidence="1" id="KW-1133">Transmembrane helix</keyword>
<evidence type="ECO:0000256" key="1">
    <source>
        <dbReference type="SAM" id="Phobius"/>
    </source>
</evidence>
<evidence type="ECO:0000313" key="2">
    <source>
        <dbReference type="EMBL" id="MBW0466059.1"/>
    </source>
</evidence>
<reference evidence="2" key="1">
    <citation type="submission" date="2021-03" db="EMBL/GenBank/DDBJ databases">
        <title>Draft genome sequence of rust myrtle Austropuccinia psidii MF-1, a brazilian biotype.</title>
        <authorList>
            <person name="Quecine M.C."/>
            <person name="Pachon D.M.R."/>
            <person name="Bonatelli M.L."/>
            <person name="Correr F.H."/>
            <person name="Franceschini L.M."/>
            <person name="Leite T.F."/>
            <person name="Margarido G.R.A."/>
            <person name="Almeida C.A."/>
            <person name="Ferrarezi J.A."/>
            <person name="Labate C.A."/>
        </authorList>
    </citation>
    <scope>NUCLEOTIDE SEQUENCE</scope>
    <source>
        <strain evidence="2">MF-1</strain>
    </source>
</reference>
<sequence>EPLQPPTLLMRLGLLELRQTHLLAAWVILLACLSLGKGLSLAPAQILRVALPRKTRPKSHEAEWRYRT</sequence>
<comment type="caution">
    <text evidence="2">The sequence shown here is derived from an EMBL/GenBank/DDBJ whole genome shotgun (WGS) entry which is preliminary data.</text>
</comment>
<keyword evidence="1" id="KW-0472">Membrane</keyword>
<feature type="non-terminal residue" evidence="2">
    <location>
        <position position="68"/>
    </location>
</feature>
<feature type="transmembrane region" description="Helical" evidence="1">
    <location>
        <begin position="20"/>
        <end position="44"/>
    </location>
</feature>
<proteinExistence type="predicted"/>
<dbReference type="AlphaFoldDB" id="A0A9Q3GG74"/>
<keyword evidence="3" id="KW-1185">Reference proteome</keyword>
<evidence type="ECO:0000313" key="3">
    <source>
        <dbReference type="Proteomes" id="UP000765509"/>
    </source>
</evidence>
<feature type="non-terminal residue" evidence="2">
    <location>
        <position position="1"/>
    </location>
</feature>
<dbReference type="EMBL" id="AVOT02001202">
    <property type="protein sequence ID" value="MBW0466059.1"/>
    <property type="molecule type" value="Genomic_DNA"/>
</dbReference>
<gene>
    <name evidence="2" type="ORF">O181_005774</name>
</gene>